<keyword evidence="2" id="KW-1185">Reference proteome</keyword>
<dbReference type="EMBL" id="RJSE01000006">
    <property type="protein sequence ID" value="RNL63660.1"/>
    <property type="molecule type" value="Genomic_DNA"/>
</dbReference>
<evidence type="ECO:0000313" key="1">
    <source>
        <dbReference type="EMBL" id="RNL63660.1"/>
    </source>
</evidence>
<name>A0A3N0CJN1_9ACTN</name>
<reference evidence="1 2" key="1">
    <citation type="submission" date="2018-11" db="EMBL/GenBank/DDBJ databases">
        <authorList>
            <person name="Li F."/>
        </authorList>
    </citation>
    <scope>NUCLEOTIDE SEQUENCE [LARGE SCALE GENOMIC DNA]</scope>
    <source>
        <strain evidence="1 2">Gsoil 097</strain>
    </source>
</reference>
<organism evidence="1 2">
    <name type="scientific">Nocardioides marmoriginsengisoli</name>
    <dbReference type="NCBI Taxonomy" id="661483"/>
    <lineage>
        <taxon>Bacteria</taxon>
        <taxon>Bacillati</taxon>
        <taxon>Actinomycetota</taxon>
        <taxon>Actinomycetes</taxon>
        <taxon>Propionibacteriales</taxon>
        <taxon>Nocardioidaceae</taxon>
        <taxon>Nocardioides</taxon>
    </lineage>
</organism>
<dbReference type="Proteomes" id="UP000267128">
    <property type="component" value="Unassembled WGS sequence"/>
</dbReference>
<accession>A0A3N0CJN1</accession>
<proteinExistence type="predicted"/>
<dbReference type="RefSeq" id="WP_123227046.1">
    <property type="nucleotide sequence ID" value="NZ_RJSE01000006.1"/>
</dbReference>
<evidence type="ECO:0000313" key="2">
    <source>
        <dbReference type="Proteomes" id="UP000267128"/>
    </source>
</evidence>
<gene>
    <name evidence="1" type="ORF">EFK50_07915</name>
</gene>
<protein>
    <submittedName>
        <fullName evidence="1">Uncharacterized protein</fullName>
    </submittedName>
</protein>
<comment type="caution">
    <text evidence="1">The sequence shown here is derived from an EMBL/GenBank/DDBJ whole genome shotgun (WGS) entry which is preliminary data.</text>
</comment>
<dbReference type="AlphaFoldDB" id="A0A3N0CJN1"/>
<sequence>MLNTLRILFPRPVRASLYAAGVALDAGLIIDGRLPAWSAVVAAPLLLALLHLSPKDVAPAPEQD</sequence>